<organism evidence="1 2">
    <name type="scientific">Platanthera guangdongensis</name>
    <dbReference type="NCBI Taxonomy" id="2320717"/>
    <lineage>
        <taxon>Eukaryota</taxon>
        <taxon>Viridiplantae</taxon>
        <taxon>Streptophyta</taxon>
        <taxon>Embryophyta</taxon>
        <taxon>Tracheophyta</taxon>
        <taxon>Spermatophyta</taxon>
        <taxon>Magnoliopsida</taxon>
        <taxon>Liliopsida</taxon>
        <taxon>Asparagales</taxon>
        <taxon>Orchidaceae</taxon>
        <taxon>Orchidoideae</taxon>
        <taxon>Orchideae</taxon>
        <taxon>Orchidinae</taxon>
        <taxon>Platanthera</taxon>
    </lineage>
</organism>
<name>A0ABR2M3E4_9ASPA</name>
<evidence type="ECO:0000313" key="1">
    <source>
        <dbReference type="EMBL" id="KAK8958176.1"/>
    </source>
</evidence>
<keyword evidence="1" id="KW-0418">Kinase</keyword>
<dbReference type="Proteomes" id="UP001412067">
    <property type="component" value="Unassembled WGS sequence"/>
</dbReference>
<accession>A0ABR2M3E4</accession>
<sequence length="65" mass="7540">MVSAKFLKLEQLDHVHCFPNETNEVSIDGTGQVGTYFYTAPEIEQRWPQINEKVILQPFICLKLM</sequence>
<evidence type="ECO:0000313" key="2">
    <source>
        <dbReference type="Proteomes" id="UP001412067"/>
    </source>
</evidence>
<dbReference type="EMBL" id="JBBWWR010000012">
    <property type="protein sequence ID" value="KAK8958176.1"/>
    <property type="molecule type" value="Genomic_DNA"/>
</dbReference>
<comment type="caution">
    <text evidence="1">The sequence shown here is derived from an EMBL/GenBank/DDBJ whole genome shotgun (WGS) entry which is preliminary data.</text>
</comment>
<keyword evidence="2" id="KW-1185">Reference proteome</keyword>
<reference evidence="1 2" key="1">
    <citation type="journal article" date="2022" name="Nat. Plants">
        <title>Genomes of leafy and leafless Platanthera orchids illuminate the evolution of mycoheterotrophy.</title>
        <authorList>
            <person name="Li M.H."/>
            <person name="Liu K.W."/>
            <person name="Li Z."/>
            <person name="Lu H.C."/>
            <person name="Ye Q.L."/>
            <person name="Zhang D."/>
            <person name="Wang J.Y."/>
            <person name="Li Y.F."/>
            <person name="Zhong Z.M."/>
            <person name="Liu X."/>
            <person name="Yu X."/>
            <person name="Liu D.K."/>
            <person name="Tu X.D."/>
            <person name="Liu B."/>
            <person name="Hao Y."/>
            <person name="Liao X.Y."/>
            <person name="Jiang Y.T."/>
            <person name="Sun W.H."/>
            <person name="Chen J."/>
            <person name="Chen Y.Q."/>
            <person name="Ai Y."/>
            <person name="Zhai J.W."/>
            <person name="Wu S.S."/>
            <person name="Zhou Z."/>
            <person name="Hsiao Y.Y."/>
            <person name="Wu W.L."/>
            <person name="Chen Y.Y."/>
            <person name="Lin Y.F."/>
            <person name="Hsu J.L."/>
            <person name="Li C.Y."/>
            <person name="Wang Z.W."/>
            <person name="Zhao X."/>
            <person name="Zhong W.Y."/>
            <person name="Ma X.K."/>
            <person name="Ma L."/>
            <person name="Huang J."/>
            <person name="Chen G.Z."/>
            <person name="Huang M.Z."/>
            <person name="Huang L."/>
            <person name="Peng D.H."/>
            <person name="Luo Y.B."/>
            <person name="Zou S.Q."/>
            <person name="Chen S.P."/>
            <person name="Lan S."/>
            <person name="Tsai W.C."/>
            <person name="Van de Peer Y."/>
            <person name="Liu Z.J."/>
        </authorList>
    </citation>
    <scope>NUCLEOTIDE SEQUENCE [LARGE SCALE GENOMIC DNA]</scope>
    <source>
        <strain evidence="1">Lor288</strain>
    </source>
</reference>
<proteinExistence type="predicted"/>
<gene>
    <name evidence="1" type="primary">GCN2</name>
    <name evidence="1" type="ORF">KSP40_PGU006218</name>
</gene>
<dbReference type="GO" id="GO:0016301">
    <property type="term" value="F:kinase activity"/>
    <property type="evidence" value="ECO:0007669"/>
    <property type="project" value="UniProtKB-KW"/>
</dbReference>
<protein>
    <submittedName>
        <fullName evidence="1">Serine/threonine-protein kinase GCN2</fullName>
    </submittedName>
</protein>
<keyword evidence="1" id="KW-0808">Transferase</keyword>